<evidence type="ECO:0000256" key="1">
    <source>
        <dbReference type="ARBA" id="ARBA00006987"/>
    </source>
</evidence>
<keyword evidence="2" id="KW-0732">Signal</keyword>
<dbReference type="Gene3D" id="3.40.190.150">
    <property type="entry name" value="Bordetella uptake gene, domain 1"/>
    <property type="match status" value="1"/>
</dbReference>
<organism evidence="3 4">
    <name type="scientific">Delftia lacustris</name>
    <dbReference type="NCBI Taxonomy" id="558537"/>
    <lineage>
        <taxon>Bacteria</taxon>
        <taxon>Pseudomonadati</taxon>
        <taxon>Pseudomonadota</taxon>
        <taxon>Betaproteobacteria</taxon>
        <taxon>Burkholderiales</taxon>
        <taxon>Comamonadaceae</taxon>
        <taxon>Delftia</taxon>
    </lineage>
</organism>
<comment type="similarity">
    <text evidence="1">Belongs to the UPF0065 (bug) family.</text>
</comment>
<dbReference type="Gene3D" id="3.40.190.10">
    <property type="entry name" value="Periplasmic binding protein-like II"/>
    <property type="match status" value="1"/>
</dbReference>
<feature type="signal peptide" evidence="2">
    <location>
        <begin position="1"/>
        <end position="37"/>
    </location>
</feature>
<dbReference type="PANTHER" id="PTHR42928:SF5">
    <property type="entry name" value="BLR1237 PROTEIN"/>
    <property type="match status" value="1"/>
</dbReference>
<dbReference type="Pfam" id="PF03401">
    <property type="entry name" value="TctC"/>
    <property type="match status" value="1"/>
</dbReference>
<accession>A0A1H3E3K0</accession>
<sequence length="340" mass="35733">MKANAHSISHPEATMNTPLLRTAALTCLALACSAAPAQDGYPARPVRIVVQYQAGGSTDTVARILAEGLTKRLGQPVVVDNRSGAGGIIGTEHVAKSVPDGHTLLLTVPGPITANLVLYKKLPYDPRTELRMVSDVVSPSMVMAVNPAVPARDFKGLVEAVRQSPGKYAMGSWGAGTQPHQVQVFMDKAYGLQSLHVAYKGEGPMSIDLISGVIQMTLGSAATLKPFIDAGKLRALAVAGPRRSKALPDVPTFAEQGYREPVYAITGSISLMAPARTPDAIVERLGREVAAVMREPQVRQRVEALGLEAQGNSPAEASAAYAAFLPVALDLARSTGVTLD</sequence>
<dbReference type="InterPro" id="IPR005064">
    <property type="entry name" value="BUG"/>
</dbReference>
<feature type="chain" id="PRO_5010172552" evidence="2">
    <location>
        <begin position="38"/>
        <end position="340"/>
    </location>
</feature>
<dbReference type="PROSITE" id="PS51257">
    <property type="entry name" value="PROKAR_LIPOPROTEIN"/>
    <property type="match status" value="1"/>
</dbReference>
<dbReference type="PANTHER" id="PTHR42928">
    <property type="entry name" value="TRICARBOXYLATE-BINDING PROTEIN"/>
    <property type="match status" value="1"/>
</dbReference>
<dbReference type="AlphaFoldDB" id="A0A1H3E3K0"/>
<dbReference type="CDD" id="cd07012">
    <property type="entry name" value="PBP2_Bug_TTT"/>
    <property type="match status" value="1"/>
</dbReference>
<evidence type="ECO:0000313" key="4">
    <source>
        <dbReference type="Proteomes" id="UP000183417"/>
    </source>
</evidence>
<evidence type="ECO:0000256" key="2">
    <source>
        <dbReference type="SAM" id="SignalP"/>
    </source>
</evidence>
<keyword evidence="3" id="KW-0675">Receptor</keyword>
<protein>
    <submittedName>
        <fullName evidence="3">Tripartite-type tricarboxylate transporter, receptor component TctC</fullName>
    </submittedName>
</protein>
<evidence type="ECO:0000313" key="3">
    <source>
        <dbReference type="EMBL" id="SDX73187.1"/>
    </source>
</evidence>
<reference evidence="3 4" key="1">
    <citation type="submission" date="2016-10" db="EMBL/GenBank/DDBJ databases">
        <authorList>
            <person name="de Groot N.N."/>
        </authorList>
    </citation>
    <scope>NUCLEOTIDE SEQUENCE [LARGE SCALE GENOMIC DNA]</scope>
    <source>
        <strain evidence="3 4">LMG 24775</strain>
    </source>
</reference>
<dbReference type="RefSeq" id="WP_074920475.1">
    <property type="nucleotide sequence ID" value="NZ_CP141274.1"/>
</dbReference>
<gene>
    <name evidence="3" type="ORF">SAMN05421547_10122</name>
</gene>
<proteinExistence type="inferred from homology"/>
<dbReference type="GeneID" id="94694834"/>
<dbReference type="Proteomes" id="UP000183417">
    <property type="component" value="Unassembled WGS sequence"/>
</dbReference>
<dbReference type="PIRSF" id="PIRSF017082">
    <property type="entry name" value="YflP"/>
    <property type="match status" value="1"/>
</dbReference>
<dbReference type="EMBL" id="FNPE01000001">
    <property type="protein sequence ID" value="SDX73187.1"/>
    <property type="molecule type" value="Genomic_DNA"/>
</dbReference>
<dbReference type="InterPro" id="IPR042100">
    <property type="entry name" value="Bug_dom1"/>
</dbReference>
<name>A0A1H3E3K0_9BURK</name>